<sequence length="175" mass="20126">MDIDGSVFAFKLYEMEEQYGKLQCRVRICEEGSRDKIHSELKRAEDEYEESTMLLREKAKSCRSRAVAKLSQAQLDYRQKVEELKKQIKDDLHSEDSSAEDDEREAGMLYAEFAMDFATLAMQQALISVLNALDKEKKAETPAAEGWQRKQAADPPGLKEKEAVYMEGENEECRK</sequence>
<keyword evidence="1" id="KW-0175">Coiled coil</keyword>
<feature type="compositionally biased region" description="Basic and acidic residues" evidence="2">
    <location>
        <begin position="147"/>
        <end position="164"/>
    </location>
</feature>
<reference evidence="3" key="2">
    <citation type="submission" date="2021-04" db="EMBL/GenBank/DDBJ databases">
        <authorList>
            <person name="Gilroy R."/>
        </authorList>
    </citation>
    <scope>NUCLEOTIDE SEQUENCE</scope>
    <source>
        <strain evidence="3">ChiGjej1B1-1692</strain>
    </source>
</reference>
<gene>
    <name evidence="3" type="ORF">H9757_11565</name>
</gene>
<evidence type="ECO:0000313" key="4">
    <source>
        <dbReference type="Proteomes" id="UP000823894"/>
    </source>
</evidence>
<organism evidence="3 4">
    <name type="scientific">Candidatus Mediterraneibacter faecigallinarum</name>
    <dbReference type="NCBI Taxonomy" id="2838669"/>
    <lineage>
        <taxon>Bacteria</taxon>
        <taxon>Bacillati</taxon>
        <taxon>Bacillota</taxon>
        <taxon>Clostridia</taxon>
        <taxon>Lachnospirales</taxon>
        <taxon>Lachnospiraceae</taxon>
        <taxon>Mediterraneibacter</taxon>
    </lineage>
</organism>
<feature type="region of interest" description="Disordered" evidence="2">
    <location>
        <begin position="138"/>
        <end position="175"/>
    </location>
</feature>
<evidence type="ECO:0000313" key="3">
    <source>
        <dbReference type="EMBL" id="HJC39680.1"/>
    </source>
</evidence>
<name>A0A9D2NYI3_9FIRM</name>
<proteinExistence type="predicted"/>
<evidence type="ECO:0000256" key="2">
    <source>
        <dbReference type="SAM" id="MobiDB-lite"/>
    </source>
</evidence>
<comment type="caution">
    <text evidence="3">The sequence shown here is derived from an EMBL/GenBank/DDBJ whole genome shotgun (WGS) entry which is preliminary data.</text>
</comment>
<protein>
    <submittedName>
        <fullName evidence="3">Uncharacterized protein</fullName>
    </submittedName>
</protein>
<evidence type="ECO:0000256" key="1">
    <source>
        <dbReference type="SAM" id="Coils"/>
    </source>
</evidence>
<dbReference type="Proteomes" id="UP000823894">
    <property type="component" value="Unassembled WGS sequence"/>
</dbReference>
<feature type="coiled-coil region" evidence="1">
    <location>
        <begin position="34"/>
        <end position="87"/>
    </location>
</feature>
<dbReference type="EMBL" id="DWWK01000191">
    <property type="protein sequence ID" value="HJC39680.1"/>
    <property type="molecule type" value="Genomic_DNA"/>
</dbReference>
<accession>A0A9D2NYI3</accession>
<dbReference type="AlphaFoldDB" id="A0A9D2NYI3"/>
<reference evidence="3" key="1">
    <citation type="journal article" date="2021" name="PeerJ">
        <title>Extensive microbial diversity within the chicken gut microbiome revealed by metagenomics and culture.</title>
        <authorList>
            <person name="Gilroy R."/>
            <person name="Ravi A."/>
            <person name="Getino M."/>
            <person name="Pursley I."/>
            <person name="Horton D.L."/>
            <person name="Alikhan N.F."/>
            <person name="Baker D."/>
            <person name="Gharbi K."/>
            <person name="Hall N."/>
            <person name="Watson M."/>
            <person name="Adriaenssens E.M."/>
            <person name="Foster-Nyarko E."/>
            <person name="Jarju S."/>
            <person name="Secka A."/>
            <person name="Antonio M."/>
            <person name="Oren A."/>
            <person name="Chaudhuri R.R."/>
            <person name="La Ragione R."/>
            <person name="Hildebrand F."/>
            <person name="Pallen M.J."/>
        </authorList>
    </citation>
    <scope>NUCLEOTIDE SEQUENCE</scope>
    <source>
        <strain evidence="3">ChiGjej1B1-1692</strain>
    </source>
</reference>